<dbReference type="GO" id="GO:0030435">
    <property type="term" value="P:sporulation resulting in formation of a cellular spore"/>
    <property type="evidence" value="ECO:0007669"/>
    <property type="project" value="UniProtKB-KW"/>
</dbReference>
<evidence type="ECO:0000256" key="9">
    <source>
        <dbReference type="ARBA" id="ARBA00023012"/>
    </source>
</evidence>
<dbReference type="SUPFAM" id="SSF47384">
    <property type="entry name" value="Homodimeric domain of signal transducing histidine kinase"/>
    <property type="match status" value="1"/>
</dbReference>
<keyword evidence="9" id="KW-0902">Two-component regulatory system</keyword>
<dbReference type="Pfam" id="PF02518">
    <property type="entry name" value="HATPase_c"/>
    <property type="match status" value="1"/>
</dbReference>
<keyword evidence="6" id="KW-0418">Kinase</keyword>
<dbReference type="SMART" id="SM00388">
    <property type="entry name" value="HisKA"/>
    <property type="match status" value="1"/>
</dbReference>
<dbReference type="InterPro" id="IPR003661">
    <property type="entry name" value="HisK_dim/P_dom"/>
</dbReference>
<keyword evidence="3" id="KW-0597">Phosphoprotein</keyword>
<reference evidence="11 12" key="1">
    <citation type="submission" date="2018-10" db="EMBL/GenBank/DDBJ databases">
        <title>Phylogenomics of Brevibacillus.</title>
        <authorList>
            <person name="Dunlap C."/>
        </authorList>
    </citation>
    <scope>NUCLEOTIDE SEQUENCE [LARGE SCALE GENOMIC DNA]</scope>
    <source>
        <strain evidence="11 12">JCM 15716</strain>
    </source>
</reference>
<dbReference type="AlphaFoldDB" id="A0A3M8DVC0"/>
<dbReference type="InterPro" id="IPR003594">
    <property type="entry name" value="HATPase_dom"/>
</dbReference>
<dbReference type="FunFam" id="1.10.287.130:FF:000040">
    <property type="entry name" value="PAS domain-containing sensor histidine kinase"/>
    <property type="match status" value="1"/>
</dbReference>
<dbReference type="InterPro" id="IPR004358">
    <property type="entry name" value="Sig_transdc_His_kin-like_C"/>
</dbReference>
<comment type="catalytic activity">
    <reaction evidence="1">
        <text>ATP + protein L-histidine = ADP + protein N-phospho-L-histidine.</text>
        <dbReference type="EC" id="2.7.13.3"/>
    </reaction>
</comment>
<proteinExistence type="predicted"/>
<evidence type="ECO:0000256" key="6">
    <source>
        <dbReference type="ARBA" id="ARBA00022777"/>
    </source>
</evidence>
<keyword evidence="7" id="KW-0067">ATP-binding</keyword>
<dbReference type="Pfam" id="PF00512">
    <property type="entry name" value="HisKA"/>
    <property type="match status" value="1"/>
</dbReference>
<evidence type="ECO:0000256" key="4">
    <source>
        <dbReference type="ARBA" id="ARBA00022679"/>
    </source>
</evidence>
<dbReference type="PANTHER" id="PTHR43065:SF34">
    <property type="entry name" value="SPORULATION KINASE A"/>
    <property type="match status" value="1"/>
</dbReference>
<dbReference type="GO" id="GO:0005524">
    <property type="term" value="F:ATP binding"/>
    <property type="evidence" value="ECO:0007669"/>
    <property type="project" value="UniProtKB-KW"/>
</dbReference>
<keyword evidence="5" id="KW-0547">Nucleotide-binding</keyword>
<evidence type="ECO:0000256" key="7">
    <source>
        <dbReference type="ARBA" id="ARBA00022840"/>
    </source>
</evidence>
<feature type="domain" description="Histidine kinase" evidence="10">
    <location>
        <begin position="55"/>
        <end position="259"/>
    </location>
</feature>
<dbReference type="EMBL" id="RHHQ01000004">
    <property type="protein sequence ID" value="RNB92046.1"/>
    <property type="molecule type" value="Genomic_DNA"/>
</dbReference>
<protein>
    <recommendedName>
        <fullName evidence="2">histidine kinase</fullName>
        <ecNumber evidence="2">2.7.13.3</ecNumber>
    </recommendedName>
</protein>
<dbReference type="InterPro" id="IPR036097">
    <property type="entry name" value="HisK_dim/P_sf"/>
</dbReference>
<dbReference type="PANTHER" id="PTHR43065">
    <property type="entry name" value="SENSOR HISTIDINE KINASE"/>
    <property type="match status" value="1"/>
</dbReference>
<dbReference type="OrthoDB" id="9784397at2"/>
<dbReference type="InterPro" id="IPR036890">
    <property type="entry name" value="HATPase_C_sf"/>
</dbReference>
<evidence type="ECO:0000313" key="11">
    <source>
        <dbReference type="EMBL" id="RNB92046.1"/>
    </source>
</evidence>
<dbReference type="Gene3D" id="3.30.565.10">
    <property type="entry name" value="Histidine kinase-like ATPase, C-terminal domain"/>
    <property type="match status" value="1"/>
</dbReference>
<dbReference type="Gene3D" id="1.10.287.130">
    <property type="match status" value="1"/>
</dbReference>
<evidence type="ECO:0000259" key="10">
    <source>
        <dbReference type="PROSITE" id="PS50109"/>
    </source>
</evidence>
<dbReference type="SUPFAM" id="SSF55874">
    <property type="entry name" value="ATPase domain of HSP90 chaperone/DNA topoisomerase II/histidine kinase"/>
    <property type="match status" value="1"/>
</dbReference>
<dbReference type="GO" id="GO:0000155">
    <property type="term" value="F:phosphorelay sensor kinase activity"/>
    <property type="evidence" value="ECO:0007669"/>
    <property type="project" value="InterPro"/>
</dbReference>
<keyword evidence="8" id="KW-0749">Sporulation</keyword>
<comment type="caution">
    <text evidence="11">The sequence shown here is derived from an EMBL/GenBank/DDBJ whole genome shotgun (WGS) entry which is preliminary data.</text>
</comment>
<dbReference type="EC" id="2.7.13.3" evidence="2"/>
<dbReference type="PRINTS" id="PR00344">
    <property type="entry name" value="BCTRLSENSOR"/>
</dbReference>
<dbReference type="InterPro" id="IPR005467">
    <property type="entry name" value="His_kinase_dom"/>
</dbReference>
<dbReference type="CDD" id="cd00075">
    <property type="entry name" value="HATPase"/>
    <property type="match status" value="1"/>
</dbReference>
<evidence type="ECO:0000256" key="8">
    <source>
        <dbReference type="ARBA" id="ARBA00022969"/>
    </source>
</evidence>
<dbReference type="CDD" id="cd00082">
    <property type="entry name" value="HisKA"/>
    <property type="match status" value="1"/>
</dbReference>
<name>A0A3M8DVC0_9BACL</name>
<evidence type="ECO:0000256" key="2">
    <source>
        <dbReference type="ARBA" id="ARBA00012438"/>
    </source>
</evidence>
<dbReference type="SMART" id="SM00387">
    <property type="entry name" value="HATPase_c"/>
    <property type="match status" value="1"/>
</dbReference>
<evidence type="ECO:0000256" key="5">
    <source>
        <dbReference type="ARBA" id="ARBA00022741"/>
    </source>
</evidence>
<keyword evidence="12" id="KW-1185">Reference proteome</keyword>
<organism evidence="11 12">
    <name type="scientific">Brevibacillus fluminis</name>
    <dbReference type="NCBI Taxonomy" id="511487"/>
    <lineage>
        <taxon>Bacteria</taxon>
        <taxon>Bacillati</taxon>
        <taxon>Bacillota</taxon>
        <taxon>Bacilli</taxon>
        <taxon>Bacillales</taxon>
        <taxon>Paenibacillaceae</taxon>
        <taxon>Brevibacillus</taxon>
    </lineage>
</organism>
<evidence type="ECO:0000256" key="3">
    <source>
        <dbReference type="ARBA" id="ARBA00022553"/>
    </source>
</evidence>
<sequence>MALEEEVRFLRQRVFDLETHCELIEQTTTAKQRKKTEEMVRKSEMLSMIGQLAAGVAHEIRNPLTSIKGFLQLMQANATKNEDYFTIMLTELARIEFIISEFLVLAKPQLVMKERRNLIHLLQNIIVLVETHAILNNVQIFLHFEPELPLILCEESQLKQAFVNIMKNAIEAMPDGGELLITVNCEGNDRVVVQFIDDGVGVPEEIMPKLGEPFYTTKEKGTGLGLMVSYKIIENHRGHIQVRSTPQKGTTVEIQLPTE</sequence>
<dbReference type="PROSITE" id="PS50109">
    <property type="entry name" value="HIS_KIN"/>
    <property type="match status" value="1"/>
</dbReference>
<evidence type="ECO:0000313" key="12">
    <source>
        <dbReference type="Proteomes" id="UP000271031"/>
    </source>
</evidence>
<evidence type="ECO:0000256" key="1">
    <source>
        <dbReference type="ARBA" id="ARBA00000085"/>
    </source>
</evidence>
<gene>
    <name evidence="11" type="ORF">EDM56_02790</name>
</gene>
<dbReference type="Proteomes" id="UP000271031">
    <property type="component" value="Unassembled WGS sequence"/>
</dbReference>
<keyword evidence="4" id="KW-0808">Transferase</keyword>
<accession>A0A3M8DVC0</accession>